<name>A0A8J2LFN3_9HEXA</name>
<comment type="caution">
    <text evidence="3">The sequence shown here is derived from an EMBL/GenBank/DDBJ whole genome shotgun (WGS) entry which is preliminary data.</text>
</comment>
<organism evidence="3 4">
    <name type="scientific">Allacma fusca</name>
    <dbReference type="NCBI Taxonomy" id="39272"/>
    <lineage>
        <taxon>Eukaryota</taxon>
        <taxon>Metazoa</taxon>
        <taxon>Ecdysozoa</taxon>
        <taxon>Arthropoda</taxon>
        <taxon>Hexapoda</taxon>
        <taxon>Collembola</taxon>
        <taxon>Symphypleona</taxon>
        <taxon>Sminthuridae</taxon>
        <taxon>Allacma</taxon>
    </lineage>
</organism>
<protein>
    <recommendedName>
        <fullName evidence="2">C2 PI3K-type domain-containing protein</fullName>
    </recommendedName>
</protein>
<evidence type="ECO:0000313" key="3">
    <source>
        <dbReference type="EMBL" id="CAG7821778.1"/>
    </source>
</evidence>
<feature type="domain" description="C2 PI3K-type" evidence="2">
    <location>
        <begin position="38"/>
        <end position="92"/>
    </location>
</feature>
<dbReference type="EMBL" id="CAJVCH010520765">
    <property type="protein sequence ID" value="CAG7821778.1"/>
    <property type="molecule type" value="Genomic_DNA"/>
</dbReference>
<proteinExistence type="inferred from homology"/>
<dbReference type="AlphaFoldDB" id="A0A8J2LFN3"/>
<dbReference type="PROSITE" id="PS51547">
    <property type="entry name" value="C2_PI3K"/>
    <property type="match status" value="1"/>
</dbReference>
<sequence>VNMESTISKYNTVHNCDLEHRVKIKVGSLEGRVKRPDYEKLLEEPLLKFSGLCQTQNNFCAELKAEIQVFHNDEPISLPVSTSYKPFSTRWK</sequence>
<evidence type="ECO:0000256" key="1">
    <source>
        <dbReference type="PROSITE-ProRule" id="PRU00880"/>
    </source>
</evidence>
<keyword evidence="4" id="KW-1185">Reference proteome</keyword>
<evidence type="ECO:0000313" key="4">
    <source>
        <dbReference type="Proteomes" id="UP000708208"/>
    </source>
</evidence>
<reference evidence="3" key="1">
    <citation type="submission" date="2021-06" db="EMBL/GenBank/DDBJ databases">
        <authorList>
            <person name="Hodson N. C."/>
            <person name="Mongue J. A."/>
            <person name="Jaron S. K."/>
        </authorList>
    </citation>
    <scope>NUCLEOTIDE SEQUENCE</scope>
</reference>
<gene>
    <name evidence="3" type="ORF">AFUS01_LOCUS32092</name>
</gene>
<dbReference type="Proteomes" id="UP000708208">
    <property type="component" value="Unassembled WGS sequence"/>
</dbReference>
<dbReference type="InterPro" id="IPR002420">
    <property type="entry name" value="PI3K-type_C2_dom"/>
</dbReference>
<dbReference type="OrthoDB" id="67688at2759"/>
<evidence type="ECO:0000259" key="2">
    <source>
        <dbReference type="PROSITE" id="PS51547"/>
    </source>
</evidence>
<feature type="non-terminal residue" evidence="3">
    <location>
        <position position="1"/>
    </location>
</feature>
<accession>A0A8J2LFN3</accession>
<comment type="similarity">
    <text evidence="1">Belongs to the PI3/PI4-kinase family.</text>
</comment>